<comment type="subcellular location">
    <subcellularLocation>
        <location evidence="12">Cytoplasm</location>
    </subcellularLocation>
</comment>
<dbReference type="SUPFAM" id="SSF55060">
    <property type="entry name" value="GHMP Kinase, C-terminal domain"/>
    <property type="match status" value="1"/>
</dbReference>
<feature type="domain" description="GHMP kinase C-terminal" evidence="14">
    <location>
        <begin position="208"/>
        <end position="275"/>
    </location>
</feature>
<gene>
    <name evidence="12 15" type="primary">thrB</name>
    <name evidence="15" type="ORF">CPIN18021_1360</name>
</gene>
<dbReference type="NCBIfam" id="TIGR00191">
    <property type="entry name" value="thrB"/>
    <property type="match status" value="1"/>
</dbReference>
<comment type="similarity">
    <text evidence="2 12">Belongs to the GHMP kinase family. Homoserine kinase subfamily.</text>
</comment>
<dbReference type="Pfam" id="PF08544">
    <property type="entry name" value="GHMP_kinases_C"/>
    <property type="match status" value="1"/>
</dbReference>
<keyword evidence="6 12" id="KW-0808">Transferase</keyword>
<dbReference type="EC" id="2.7.1.39" evidence="3 12"/>
<proteinExistence type="inferred from homology"/>
<dbReference type="Proteomes" id="UP000190868">
    <property type="component" value="Chromosome"/>
</dbReference>
<dbReference type="PROSITE" id="PS00627">
    <property type="entry name" value="GHMP_KINASES_ATP"/>
    <property type="match status" value="1"/>
</dbReference>
<dbReference type="PANTHER" id="PTHR20861:SF1">
    <property type="entry name" value="HOMOSERINE KINASE"/>
    <property type="match status" value="1"/>
</dbReference>
<comment type="function">
    <text evidence="12">Catalyzes the ATP-dependent phosphorylation of L-homoserine to L-homoserine phosphate.</text>
</comment>
<dbReference type="InterPro" id="IPR006203">
    <property type="entry name" value="GHMP_knse_ATP-bd_CS"/>
</dbReference>
<dbReference type="GO" id="GO:0009088">
    <property type="term" value="P:threonine biosynthetic process"/>
    <property type="evidence" value="ECO:0007669"/>
    <property type="project" value="UniProtKB-UniRule"/>
</dbReference>
<dbReference type="Gene3D" id="3.30.70.890">
    <property type="entry name" value="GHMP kinase, C-terminal domain"/>
    <property type="match status" value="1"/>
</dbReference>
<dbReference type="GO" id="GO:0005737">
    <property type="term" value="C:cytoplasm"/>
    <property type="evidence" value="ECO:0007669"/>
    <property type="project" value="UniProtKB-SubCell"/>
</dbReference>
<evidence type="ECO:0000256" key="2">
    <source>
        <dbReference type="ARBA" id="ARBA00007370"/>
    </source>
</evidence>
<evidence type="ECO:0000256" key="5">
    <source>
        <dbReference type="ARBA" id="ARBA00022605"/>
    </source>
</evidence>
<evidence type="ECO:0000259" key="13">
    <source>
        <dbReference type="Pfam" id="PF00288"/>
    </source>
</evidence>
<evidence type="ECO:0000256" key="3">
    <source>
        <dbReference type="ARBA" id="ARBA00012078"/>
    </source>
</evidence>
<dbReference type="PANTHER" id="PTHR20861">
    <property type="entry name" value="HOMOSERINE/4-DIPHOSPHOCYTIDYL-2-C-METHYL-D-ERYTHRITOL KINASE"/>
    <property type="match status" value="1"/>
</dbReference>
<keyword evidence="16" id="KW-1185">Reference proteome</keyword>
<dbReference type="InterPro" id="IPR000870">
    <property type="entry name" value="Homoserine_kinase"/>
</dbReference>
<dbReference type="InterPro" id="IPR014721">
    <property type="entry name" value="Ribsml_uS5_D2-typ_fold_subgr"/>
</dbReference>
<keyword evidence="12" id="KW-0963">Cytoplasm</keyword>
<dbReference type="AlphaFoldDB" id="A0A1S6U8T2"/>
<evidence type="ECO:0000256" key="12">
    <source>
        <dbReference type="HAMAP-Rule" id="MF_00384"/>
    </source>
</evidence>
<evidence type="ECO:0000256" key="8">
    <source>
        <dbReference type="ARBA" id="ARBA00022741"/>
    </source>
</evidence>
<sequence length="294" mass="32860">MNILVPATSANLGPGFDSLGLSLKLYNEVDVKRSKFSCISIKGEGSENVKLKKNNIFISIFNEIFKELTKEEVNFKFVFDNKIPFSRGLGSSSAVIVSAIACAYEMAGFKIDKNVILNRALLYENHPDNIAPAVFGGFVSSIVVDGSIYTNKINVDDSLKAVVVVPNKPMSTNKSRQILPKHYTIKECVNNIAHSSFLTACFFDKKYDLLRLACKDMLHEERRMQNLPELFKVKEVAYNNGSLMSALSGSGSSFLNIVYSDDAEKLKTKLHEQFNEFRVEIFSFDNDGFIITKS</sequence>
<evidence type="ECO:0000313" key="16">
    <source>
        <dbReference type="Proteomes" id="UP000190868"/>
    </source>
</evidence>
<accession>A0A1S6U8T2</accession>
<comment type="catalytic activity">
    <reaction evidence="11 12">
        <text>L-homoserine + ATP = O-phospho-L-homoserine + ADP + H(+)</text>
        <dbReference type="Rhea" id="RHEA:13985"/>
        <dbReference type="ChEBI" id="CHEBI:15378"/>
        <dbReference type="ChEBI" id="CHEBI:30616"/>
        <dbReference type="ChEBI" id="CHEBI:57476"/>
        <dbReference type="ChEBI" id="CHEBI:57590"/>
        <dbReference type="ChEBI" id="CHEBI:456216"/>
        <dbReference type="EC" id="2.7.1.39"/>
    </reaction>
</comment>
<dbReference type="RefSeq" id="WP_078424702.1">
    <property type="nucleotide sequence ID" value="NZ_CP017258.1"/>
</dbReference>
<evidence type="ECO:0000256" key="6">
    <source>
        <dbReference type="ARBA" id="ARBA00022679"/>
    </source>
</evidence>
<dbReference type="EMBL" id="CP017258">
    <property type="protein sequence ID" value="AQW88154.1"/>
    <property type="molecule type" value="Genomic_DNA"/>
</dbReference>
<keyword evidence="7 12" id="KW-0791">Threonine biosynthesis</keyword>
<keyword evidence="5 12" id="KW-0028">Amino-acid biosynthesis</keyword>
<feature type="domain" description="GHMP kinase N-terminal" evidence="13">
    <location>
        <begin position="57"/>
        <end position="137"/>
    </location>
</feature>
<evidence type="ECO:0000313" key="15">
    <source>
        <dbReference type="EMBL" id="AQW88154.1"/>
    </source>
</evidence>
<name>A0A1S6U8T2_9BACT</name>
<dbReference type="Gene3D" id="3.30.230.10">
    <property type="match status" value="1"/>
</dbReference>
<dbReference type="InterPro" id="IPR036554">
    <property type="entry name" value="GHMP_kinase_C_sf"/>
</dbReference>
<feature type="binding site" evidence="12">
    <location>
        <begin position="84"/>
        <end position="94"/>
    </location>
    <ligand>
        <name>ATP</name>
        <dbReference type="ChEBI" id="CHEBI:30616"/>
    </ligand>
</feature>
<dbReference type="InterPro" id="IPR013750">
    <property type="entry name" value="GHMP_kinase_C_dom"/>
</dbReference>
<dbReference type="Pfam" id="PF00288">
    <property type="entry name" value="GHMP_kinases_N"/>
    <property type="match status" value="1"/>
</dbReference>
<evidence type="ECO:0000256" key="4">
    <source>
        <dbReference type="ARBA" id="ARBA00017858"/>
    </source>
</evidence>
<keyword evidence="10 12" id="KW-0067">ATP-binding</keyword>
<evidence type="ECO:0000256" key="11">
    <source>
        <dbReference type="ARBA" id="ARBA00049375"/>
    </source>
</evidence>
<dbReference type="InterPro" id="IPR006204">
    <property type="entry name" value="GHMP_kinase_N_dom"/>
</dbReference>
<evidence type="ECO:0000256" key="1">
    <source>
        <dbReference type="ARBA" id="ARBA00005015"/>
    </source>
</evidence>
<comment type="pathway">
    <text evidence="1 12">Amino-acid biosynthesis; L-threonine biosynthesis; L-threonine from L-aspartate: step 4/5.</text>
</comment>
<protein>
    <recommendedName>
        <fullName evidence="4 12">Homoserine kinase</fullName>
        <shortName evidence="12">HK</shortName>
        <shortName evidence="12">HSK</shortName>
        <ecNumber evidence="3 12">2.7.1.39</ecNumber>
    </recommendedName>
</protein>
<evidence type="ECO:0000259" key="14">
    <source>
        <dbReference type="Pfam" id="PF08544"/>
    </source>
</evidence>
<dbReference type="GO" id="GO:0004413">
    <property type="term" value="F:homoserine kinase activity"/>
    <property type="evidence" value="ECO:0007669"/>
    <property type="project" value="UniProtKB-UniRule"/>
</dbReference>
<dbReference type="PRINTS" id="PR00958">
    <property type="entry name" value="HOMSERKINASE"/>
</dbReference>
<evidence type="ECO:0000256" key="10">
    <source>
        <dbReference type="ARBA" id="ARBA00022840"/>
    </source>
</evidence>
<dbReference type="HAMAP" id="MF_00384">
    <property type="entry name" value="Homoser_kinase"/>
    <property type="match status" value="1"/>
</dbReference>
<dbReference type="SUPFAM" id="SSF54211">
    <property type="entry name" value="Ribosomal protein S5 domain 2-like"/>
    <property type="match status" value="1"/>
</dbReference>
<evidence type="ECO:0000256" key="9">
    <source>
        <dbReference type="ARBA" id="ARBA00022777"/>
    </source>
</evidence>
<keyword evidence="8 12" id="KW-0547">Nucleotide-binding</keyword>
<reference evidence="16" key="1">
    <citation type="submission" date="2016-09" db="EMBL/GenBank/DDBJ databases">
        <title>Comparative genomics of the Campylobacter concisus group.</title>
        <authorList>
            <person name="Miller W.G."/>
            <person name="Yee E."/>
            <person name="Chapman M.H."/>
            <person name="Huynh S."/>
            <person name="Bono J.L."/>
            <person name="On S.L.W."/>
            <person name="StLeger J."/>
            <person name="Foster G."/>
            <person name="Parker C.T."/>
        </authorList>
    </citation>
    <scope>NUCLEOTIDE SEQUENCE [LARGE SCALE GENOMIC DNA]</scope>
    <source>
        <strain evidence="16">RM18021</strain>
    </source>
</reference>
<organism evidence="15 16">
    <name type="scientific">Campylobacter pinnipediorum subsp. caledonicus</name>
    <dbReference type="NCBI Taxonomy" id="1874362"/>
    <lineage>
        <taxon>Bacteria</taxon>
        <taxon>Pseudomonadati</taxon>
        <taxon>Campylobacterota</taxon>
        <taxon>Epsilonproteobacteria</taxon>
        <taxon>Campylobacterales</taxon>
        <taxon>Campylobacteraceae</taxon>
        <taxon>Campylobacter</taxon>
    </lineage>
</organism>
<dbReference type="InterPro" id="IPR020568">
    <property type="entry name" value="Ribosomal_Su5_D2-typ_SF"/>
</dbReference>
<dbReference type="UniPathway" id="UPA00050">
    <property type="reaction ID" value="UER00064"/>
</dbReference>
<keyword evidence="9 12" id="KW-0418">Kinase</keyword>
<evidence type="ECO:0000256" key="7">
    <source>
        <dbReference type="ARBA" id="ARBA00022697"/>
    </source>
</evidence>
<dbReference type="GO" id="GO:0005524">
    <property type="term" value="F:ATP binding"/>
    <property type="evidence" value="ECO:0007669"/>
    <property type="project" value="UniProtKB-UniRule"/>
</dbReference>
<dbReference type="PIRSF" id="PIRSF000676">
    <property type="entry name" value="Homoser_kin"/>
    <property type="match status" value="1"/>
</dbReference>